<protein>
    <submittedName>
        <fullName evidence="1">Uncharacterized protein</fullName>
    </submittedName>
</protein>
<name>A0A177HM43_9ACTN</name>
<dbReference type="RefSeq" id="WP_067282776.1">
    <property type="nucleotide sequence ID" value="NZ_LOHS01000111.1"/>
</dbReference>
<accession>A0A177HM43</accession>
<proteinExistence type="predicted"/>
<dbReference type="STRING" id="1716141.STSP_52720"/>
<dbReference type="EMBL" id="LOHS01000111">
    <property type="protein sequence ID" value="OAH11324.1"/>
    <property type="molecule type" value="Genomic_DNA"/>
</dbReference>
<keyword evidence="2" id="KW-1185">Reference proteome</keyword>
<sequence length="170" mass="17849">MTIETTNAAALADQAAETIRSLNYATLPNAGGLAFPGDAYSTVGNLSTIAMRLPQALHQVRAFIDRQHENGDLYSDQGPEDLVARIASLRGATGDAVRAAEALYAALDQAHIALSPIGARGHGLDDAEDEMPCGEGMCQCYCIGAGHPCGCDCPHDDDCDCDFCAAIDQY</sequence>
<dbReference type="OrthoDB" id="4304519at2"/>
<dbReference type="AlphaFoldDB" id="A0A177HM43"/>
<comment type="caution">
    <text evidence="1">The sequence shown here is derived from an EMBL/GenBank/DDBJ whole genome shotgun (WGS) entry which is preliminary data.</text>
</comment>
<organism evidence="1 2">
    <name type="scientific">Streptomyces jeddahensis</name>
    <dbReference type="NCBI Taxonomy" id="1716141"/>
    <lineage>
        <taxon>Bacteria</taxon>
        <taxon>Bacillati</taxon>
        <taxon>Actinomycetota</taxon>
        <taxon>Actinomycetes</taxon>
        <taxon>Kitasatosporales</taxon>
        <taxon>Streptomycetaceae</taxon>
        <taxon>Streptomyces</taxon>
    </lineage>
</organism>
<gene>
    <name evidence="1" type="ORF">STSP_52720</name>
</gene>
<dbReference type="Proteomes" id="UP000077381">
    <property type="component" value="Unassembled WGS sequence"/>
</dbReference>
<evidence type="ECO:0000313" key="1">
    <source>
        <dbReference type="EMBL" id="OAH11324.1"/>
    </source>
</evidence>
<dbReference type="PATRIC" id="fig|1716141.3.peg.5544"/>
<reference evidence="1 2" key="1">
    <citation type="submission" date="2015-12" db="EMBL/GenBank/DDBJ databases">
        <title>Genome sequence of Streptomyces sp. G25.</title>
        <authorList>
            <person name="Poehlein A."/>
            <person name="Roettig A."/>
            <person name="Hiessl S."/>
            <person name="Hauschild P."/>
            <person name="Schauer J."/>
            <person name="Madkour M.H."/>
            <person name="Al-Ansari A.M."/>
            <person name="Almakishah N.H."/>
            <person name="Steinbuechel A."/>
            <person name="Daniel R."/>
        </authorList>
    </citation>
    <scope>NUCLEOTIDE SEQUENCE [LARGE SCALE GENOMIC DNA]</scope>
    <source>
        <strain evidence="2">G25(2015)</strain>
    </source>
</reference>
<evidence type="ECO:0000313" key="2">
    <source>
        <dbReference type="Proteomes" id="UP000077381"/>
    </source>
</evidence>